<sequence>MIIDIILPLALVFIMFTLGAGLTIEDFKNILREPKAFGLGIINQMILLPIVAFFIVSIIKLPNEMAVGMMILACCPGGVTSNIITKLAKGDTALSISYTAVVSIASVITLPLIVGFSMQHFLGSNAPTINILSLGLTMFLITTMPVTIGLYINTKYHNITVPFLPIANKISTVLFIIIVIGALASEWDLFIKNLNTLAPAIITLIIIMLFIGYNSALWFGISKKKAITISIESGIQNATVGITIGGLILNQGTGLSILSLPSGVYGILMYLVCLPFVFWFIKR</sequence>
<evidence type="ECO:0000256" key="5">
    <source>
        <dbReference type="SAM" id="Phobius"/>
    </source>
</evidence>
<feature type="transmembrane region" description="Helical" evidence="5">
    <location>
        <begin position="196"/>
        <end position="219"/>
    </location>
</feature>
<dbReference type="PANTHER" id="PTHR10361">
    <property type="entry name" value="SODIUM-BILE ACID COTRANSPORTER"/>
    <property type="match status" value="1"/>
</dbReference>
<dbReference type="Pfam" id="PF01758">
    <property type="entry name" value="SBF"/>
    <property type="match status" value="1"/>
</dbReference>
<evidence type="ECO:0000256" key="3">
    <source>
        <dbReference type="ARBA" id="ARBA00022989"/>
    </source>
</evidence>
<dbReference type="AlphaFoldDB" id="A0A382JU27"/>
<dbReference type="PANTHER" id="PTHR10361:SF24">
    <property type="entry name" value="P3 PROTEIN"/>
    <property type="match status" value="1"/>
</dbReference>
<dbReference type="InterPro" id="IPR002657">
    <property type="entry name" value="BilAc:Na_symport/Acr3"/>
</dbReference>
<dbReference type="EMBL" id="UINC01076003">
    <property type="protein sequence ID" value="SVC14753.1"/>
    <property type="molecule type" value="Genomic_DNA"/>
</dbReference>
<keyword evidence="4 5" id="KW-0472">Membrane</keyword>
<dbReference type="InterPro" id="IPR004710">
    <property type="entry name" value="Bilac:Na_transpt"/>
</dbReference>
<dbReference type="Gene3D" id="1.20.1530.20">
    <property type="match status" value="1"/>
</dbReference>
<feature type="transmembrane region" description="Helical" evidence="5">
    <location>
        <begin position="6"/>
        <end position="24"/>
    </location>
</feature>
<keyword evidence="2 5" id="KW-0812">Transmembrane</keyword>
<feature type="transmembrane region" description="Helical" evidence="5">
    <location>
        <begin position="163"/>
        <end position="184"/>
    </location>
</feature>
<evidence type="ECO:0000256" key="2">
    <source>
        <dbReference type="ARBA" id="ARBA00022692"/>
    </source>
</evidence>
<organism evidence="6">
    <name type="scientific">marine metagenome</name>
    <dbReference type="NCBI Taxonomy" id="408172"/>
    <lineage>
        <taxon>unclassified sequences</taxon>
        <taxon>metagenomes</taxon>
        <taxon>ecological metagenomes</taxon>
    </lineage>
</organism>
<accession>A0A382JU27</accession>
<proteinExistence type="predicted"/>
<evidence type="ECO:0008006" key="7">
    <source>
        <dbReference type="Google" id="ProtNLM"/>
    </source>
</evidence>
<protein>
    <recommendedName>
        <fullName evidence="7">Bile acid:sodium symporter</fullName>
    </recommendedName>
</protein>
<evidence type="ECO:0000313" key="6">
    <source>
        <dbReference type="EMBL" id="SVC14753.1"/>
    </source>
</evidence>
<evidence type="ECO:0000256" key="4">
    <source>
        <dbReference type="ARBA" id="ARBA00023136"/>
    </source>
</evidence>
<comment type="subcellular location">
    <subcellularLocation>
        <location evidence="1">Membrane</location>
        <topology evidence="1">Multi-pass membrane protein</topology>
    </subcellularLocation>
</comment>
<keyword evidence="3 5" id="KW-1133">Transmembrane helix</keyword>
<feature type="transmembrane region" description="Helical" evidence="5">
    <location>
        <begin position="96"/>
        <end position="117"/>
    </location>
</feature>
<feature type="transmembrane region" description="Helical" evidence="5">
    <location>
        <begin position="36"/>
        <end position="59"/>
    </location>
</feature>
<feature type="transmembrane region" description="Helical" evidence="5">
    <location>
        <begin position="65"/>
        <end position="84"/>
    </location>
</feature>
<feature type="transmembrane region" description="Helical" evidence="5">
    <location>
        <begin position="129"/>
        <end position="151"/>
    </location>
</feature>
<gene>
    <name evidence="6" type="ORF">METZ01_LOCUS267607</name>
</gene>
<dbReference type="GO" id="GO:0016020">
    <property type="term" value="C:membrane"/>
    <property type="evidence" value="ECO:0007669"/>
    <property type="project" value="UniProtKB-SubCell"/>
</dbReference>
<feature type="transmembrane region" description="Helical" evidence="5">
    <location>
        <begin position="264"/>
        <end position="281"/>
    </location>
</feature>
<evidence type="ECO:0000256" key="1">
    <source>
        <dbReference type="ARBA" id="ARBA00004141"/>
    </source>
</evidence>
<name>A0A382JU27_9ZZZZ</name>
<dbReference type="InterPro" id="IPR038770">
    <property type="entry name" value="Na+/solute_symporter_sf"/>
</dbReference>
<reference evidence="6" key="1">
    <citation type="submission" date="2018-05" db="EMBL/GenBank/DDBJ databases">
        <authorList>
            <person name="Lanie J.A."/>
            <person name="Ng W.-L."/>
            <person name="Kazmierczak K.M."/>
            <person name="Andrzejewski T.M."/>
            <person name="Davidsen T.M."/>
            <person name="Wayne K.J."/>
            <person name="Tettelin H."/>
            <person name="Glass J.I."/>
            <person name="Rusch D."/>
            <person name="Podicherti R."/>
            <person name="Tsui H.-C.T."/>
            <person name="Winkler M.E."/>
        </authorList>
    </citation>
    <scope>NUCLEOTIDE SEQUENCE</scope>
</reference>